<dbReference type="GO" id="GO:0015986">
    <property type="term" value="P:proton motive force-driven ATP synthesis"/>
    <property type="evidence" value="ECO:0007669"/>
    <property type="project" value="InterPro"/>
</dbReference>
<dbReference type="GO" id="GO:0045259">
    <property type="term" value="C:proton-transporting ATP synthase complex"/>
    <property type="evidence" value="ECO:0007669"/>
    <property type="project" value="UniProtKB-KW"/>
</dbReference>
<evidence type="ECO:0000313" key="15">
    <source>
        <dbReference type="EMBL" id="AEY77572.1"/>
    </source>
</evidence>
<keyword evidence="9 12" id="KW-0496">Mitochondrion</keyword>
<feature type="region of interest" description="Disordered" evidence="13">
    <location>
        <begin position="34"/>
        <end position="55"/>
    </location>
</feature>
<proteinExistence type="inferred from homology"/>
<keyword evidence="11" id="KW-0066">ATP synthesis</keyword>
<protein>
    <recommendedName>
        <fullName evidence="12">ATP synthase complex subunit 8</fullName>
    </recommendedName>
</protein>
<dbReference type="InterPro" id="IPR050635">
    <property type="entry name" value="ATPase_protein_8"/>
</dbReference>
<evidence type="ECO:0000256" key="14">
    <source>
        <dbReference type="SAM" id="Phobius"/>
    </source>
</evidence>
<evidence type="ECO:0000256" key="7">
    <source>
        <dbReference type="ARBA" id="ARBA00022989"/>
    </source>
</evidence>
<dbReference type="AlphaFoldDB" id="H6VUH4"/>
<keyword evidence="5 12" id="KW-0812">Transmembrane</keyword>
<dbReference type="EMBL" id="JN885204">
    <property type="protein sequence ID" value="AEY77572.1"/>
    <property type="molecule type" value="Genomic_DNA"/>
</dbReference>
<keyword evidence="6 12" id="KW-0375">Hydrogen ion transport</keyword>
<accession>H6VUH4</accession>
<dbReference type="EMBL" id="JN885208">
    <property type="protein sequence ID" value="AEY77580.1"/>
    <property type="molecule type" value="Genomic_DNA"/>
</dbReference>
<dbReference type="PANTHER" id="PTHR39937:SF1">
    <property type="entry name" value="ATP SYNTHASE PROTEIN 8"/>
    <property type="match status" value="1"/>
</dbReference>
<keyword evidence="3 12" id="KW-0813">Transport</keyword>
<evidence type="ECO:0000256" key="3">
    <source>
        <dbReference type="ARBA" id="ARBA00022448"/>
    </source>
</evidence>
<evidence type="ECO:0000256" key="9">
    <source>
        <dbReference type="ARBA" id="ARBA00023128"/>
    </source>
</evidence>
<evidence type="ECO:0000256" key="8">
    <source>
        <dbReference type="ARBA" id="ARBA00023065"/>
    </source>
</evidence>
<dbReference type="InterPro" id="IPR001421">
    <property type="entry name" value="ATP8_metazoa"/>
</dbReference>
<dbReference type="PANTHER" id="PTHR39937">
    <property type="entry name" value="ATP SYNTHASE PROTEIN 8"/>
    <property type="match status" value="1"/>
</dbReference>
<evidence type="ECO:0000256" key="10">
    <source>
        <dbReference type="ARBA" id="ARBA00023136"/>
    </source>
</evidence>
<reference evidence="15" key="1">
    <citation type="journal article" date="2012" name="Biol. J. Linn. Soc. Lond.">
        <title>Tracing the origins of widespread highland species: a case of Neogene diversification across the Mexican sierras in an endemic lizard.</title>
        <authorList>
            <person name="Bryson R.W.Jr."/>
            <person name="Riddle B.R."/>
        </authorList>
    </citation>
    <scope>NUCLEOTIDE SEQUENCE</scope>
</reference>
<comment type="similarity">
    <text evidence="2 12">Belongs to the ATPase protein 8 family.</text>
</comment>
<keyword evidence="4 12" id="KW-0138">CF(0)</keyword>
<keyword evidence="10 14" id="KW-0472">Membrane</keyword>
<keyword evidence="7 14" id="KW-1133">Transmembrane helix</keyword>
<sequence>MPQLNPGPWLMTFLMAWFTYMAIFLVKVQSTPLQNSPTPPIQTKQKTNEWTWPWP</sequence>
<organism evidence="15">
    <name type="scientific">Barisia ciliaris</name>
    <name type="common">imbricate alligator lizard</name>
    <dbReference type="NCBI Taxonomy" id="290737"/>
    <lineage>
        <taxon>Eukaryota</taxon>
        <taxon>Metazoa</taxon>
        <taxon>Chordata</taxon>
        <taxon>Craniata</taxon>
        <taxon>Vertebrata</taxon>
        <taxon>Euteleostomi</taxon>
        <taxon>Lepidosauria</taxon>
        <taxon>Squamata</taxon>
        <taxon>Bifurcata</taxon>
        <taxon>Unidentata</taxon>
        <taxon>Episquamata</taxon>
        <taxon>Toxicofera</taxon>
        <taxon>Anguimorpha</taxon>
        <taxon>Neoanguimorpha</taxon>
        <taxon>Anguioidea</taxon>
        <taxon>Anguidae</taxon>
        <taxon>Barisia</taxon>
    </lineage>
</organism>
<evidence type="ECO:0000256" key="1">
    <source>
        <dbReference type="ARBA" id="ARBA00004304"/>
    </source>
</evidence>
<dbReference type="GO" id="GO:0031966">
    <property type="term" value="C:mitochondrial membrane"/>
    <property type="evidence" value="ECO:0007669"/>
    <property type="project" value="UniProtKB-SubCell"/>
</dbReference>
<dbReference type="GO" id="GO:0015078">
    <property type="term" value="F:proton transmembrane transporter activity"/>
    <property type="evidence" value="ECO:0007669"/>
    <property type="project" value="InterPro"/>
</dbReference>
<evidence type="ECO:0000256" key="13">
    <source>
        <dbReference type="SAM" id="MobiDB-lite"/>
    </source>
</evidence>
<evidence type="ECO:0000256" key="12">
    <source>
        <dbReference type="RuleBase" id="RU003661"/>
    </source>
</evidence>
<evidence type="ECO:0000256" key="6">
    <source>
        <dbReference type="ARBA" id="ARBA00022781"/>
    </source>
</evidence>
<evidence type="ECO:0000256" key="2">
    <source>
        <dbReference type="ARBA" id="ARBA00008892"/>
    </source>
</evidence>
<gene>
    <name evidence="15" type="primary">ATPase8</name>
</gene>
<evidence type="ECO:0000256" key="11">
    <source>
        <dbReference type="ARBA" id="ARBA00023310"/>
    </source>
</evidence>
<dbReference type="EMBL" id="JN885205">
    <property type="protein sequence ID" value="AEY77574.1"/>
    <property type="molecule type" value="Genomic_DNA"/>
</dbReference>
<dbReference type="Pfam" id="PF00895">
    <property type="entry name" value="ATP-synt_8"/>
    <property type="match status" value="1"/>
</dbReference>
<evidence type="ECO:0000256" key="4">
    <source>
        <dbReference type="ARBA" id="ARBA00022547"/>
    </source>
</evidence>
<evidence type="ECO:0000256" key="5">
    <source>
        <dbReference type="ARBA" id="ARBA00022692"/>
    </source>
</evidence>
<name>H6VUH4_9SAUR</name>
<keyword evidence="8 12" id="KW-0406">Ion transport</keyword>
<feature type="transmembrane region" description="Helical" evidence="14">
    <location>
        <begin position="6"/>
        <end position="26"/>
    </location>
</feature>
<comment type="subcellular location">
    <subcellularLocation>
        <location evidence="1 12">Mitochondrion membrane</location>
        <topology evidence="1 12">Single-pass membrane protein</topology>
    </subcellularLocation>
</comment>
<geneLocation type="mitochondrion" evidence="15"/>